<feature type="transmembrane region" description="Helical" evidence="8">
    <location>
        <begin position="424"/>
        <end position="441"/>
    </location>
</feature>
<keyword evidence="5 8" id="KW-0812">Transmembrane</keyword>
<keyword evidence="7 8" id="KW-0472">Membrane</keyword>
<feature type="transmembrane region" description="Helical" evidence="8">
    <location>
        <begin position="257"/>
        <end position="276"/>
    </location>
</feature>
<evidence type="ECO:0000256" key="1">
    <source>
        <dbReference type="ARBA" id="ARBA00004651"/>
    </source>
</evidence>
<feature type="transmembrane region" description="Helical" evidence="8">
    <location>
        <begin position="101"/>
        <end position="119"/>
    </location>
</feature>
<evidence type="ECO:0000313" key="10">
    <source>
        <dbReference type="Proteomes" id="UP000065734"/>
    </source>
</evidence>
<dbReference type="OrthoDB" id="9810951at2"/>
<evidence type="ECO:0000256" key="4">
    <source>
        <dbReference type="ARBA" id="ARBA00022679"/>
    </source>
</evidence>
<feature type="transmembrane region" description="Helical" evidence="8">
    <location>
        <begin position="183"/>
        <end position="203"/>
    </location>
</feature>
<feature type="transmembrane region" description="Helical" evidence="8">
    <location>
        <begin position="126"/>
        <end position="147"/>
    </location>
</feature>
<sequence length="583" mass="63479">MSRGEERGIVTIEGAEDDLPSPPSLGGWLMNLVDAATASHRRAIALLVALAVLCFAPGFFSLPPVDRDEARFAQATKQMLEGGDYVDIRFQTEARHKKPVGIYWLQAGVVSVAEAVGIPEARTQIWLYRIPSLIGAIGGVLLTYWTALAFVSRRWAVVAAAMLASCVLLGVEARLAKTDAMLFLTIMAAQGALAHAFCRRVAWSGRERWLIPATFWTALAAGVLLKGPIILMVVGLTVLGTGLITKSWRWLGALRPAFGLPWALLLILPWFVAITLKTQGAFFGEAVGHDMLGKIAAGQEKHWGPPGFYLVAFWVTFWPAAPMVLFAAPATWRDRFDPKVMFLLAWVVPAWLIFEMVPTKLPHYVLPLFPALAILAVRALERGAVEPAARWWTRGAEWWWAAIGLLLPALALIGLLLFHRGAGFLAWPFMFAAGFLGFKAVETLRVEGPERGFMVSILAAVAVYVAVLQVLIPATRTYFPAAALVAAANGAGCPDPKIASASYREPSLVFLGGTDVELTDASGAARFLREGDCRVAFVDRRHERAFALEAEALGLRYRLLTVVKAANYNGGRRLNLAVFVNTP</sequence>
<keyword evidence="4 9" id="KW-0808">Transferase</keyword>
<feature type="transmembrane region" description="Helical" evidence="8">
    <location>
        <begin position="153"/>
        <end position="171"/>
    </location>
</feature>
<dbReference type="EMBL" id="LN907867">
    <property type="protein sequence ID" value="CUU42149.1"/>
    <property type="molecule type" value="Genomic_DNA"/>
</dbReference>
<reference evidence="10" key="1">
    <citation type="journal article" date="2016" name="Genome Announc.">
        <title>Revised genome sequence of the purple photosynthetic bacterium Blastochloris viridis.</title>
        <authorList>
            <person name="Liu L.N."/>
            <person name="Faulkner M."/>
            <person name="Liu X."/>
            <person name="Huang F."/>
            <person name="Darby A.C."/>
            <person name="Hall N."/>
        </authorList>
    </citation>
    <scope>NUCLEOTIDE SEQUENCE [LARGE SCALE GENOMIC DNA]</scope>
    <source>
        <strain evidence="10">ATCC 19567 / DSM 133 / F</strain>
    </source>
</reference>
<protein>
    <submittedName>
        <fullName evidence="9">Undecaprenyl phosphate-alpha-4-amino-4-deoxy-L-arabinose arabinosyl transferase</fullName>
        <ecNumber evidence="9">2.4.2.43</ecNumber>
    </submittedName>
</protein>
<feature type="transmembrane region" description="Helical" evidence="8">
    <location>
        <begin position="340"/>
        <end position="357"/>
    </location>
</feature>
<dbReference type="PATRIC" id="fig|1079.7.peg.1205"/>
<feature type="transmembrane region" description="Helical" evidence="8">
    <location>
        <begin position="400"/>
        <end position="418"/>
    </location>
</feature>
<evidence type="ECO:0000256" key="3">
    <source>
        <dbReference type="ARBA" id="ARBA00022676"/>
    </source>
</evidence>
<evidence type="ECO:0000256" key="5">
    <source>
        <dbReference type="ARBA" id="ARBA00022692"/>
    </source>
</evidence>
<evidence type="ECO:0000256" key="7">
    <source>
        <dbReference type="ARBA" id="ARBA00023136"/>
    </source>
</evidence>
<feature type="transmembrane region" description="Helical" evidence="8">
    <location>
        <begin position="453"/>
        <end position="472"/>
    </location>
</feature>
<evidence type="ECO:0000313" key="9">
    <source>
        <dbReference type="EMBL" id="CUU42149.1"/>
    </source>
</evidence>
<dbReference type="EC" id="2.4.2.43" evidence="9"/>
<feature type="transmembrane region" description="Helical" evidence="8">
    <location>
        <begin position="43"/>
        <end position="62"/>
    </location>
</feature>
<comment type="subcellular location">
    <subcellularLocation>
        <location evidence="1">Cell membrane</location>
        <topology evidence="1">Multi-pass membrane protein</topology>
    </subcellularLocation>
</comment>
<dbReference type="GO" id="GO:0005886">
    <property type="term" value="C:plasma membrane"/>
    <property type="evidence" value="ECO:0007669"/>
    <property type="project" value="UniProtKB-SubCell"/>
</dbReference>
<feature type="transmembrane region" description="Helical" evidence="8">
    <location>
        <begin position="215"/>
        <end position="245"/>
    </location>
</feature>
<dbReference type="GO" id="GO:0103015">
    <property type="term" value="F:4-amino-4-deoxy-L-arabinose transferase activity"/>
    <property type="evidence" value="ECO:0007669"/>
    <property type="project" value="UniProtKB-EC"/>
</dbReference>
<dbReference type="Proteomes" id="UP000065734">
    <property type="component" value="Chromosome I"/>
</dbReference>
<name>A0A0S4Q1Y0_BLAVI</name>
<evidence type="ECO:0000256" key="8">
    <source>
        <dbReference type="SAM" id="Phobius"/>
    </source>
</evidence>
<keyword evidence="3 9" id="KW-0328">Glycosyltransferase</keyword>
<evidence type="ECO:0000256" key="6">
    <source>
        <dbReference type="ARBA" id="ARBA00022989"/>
    </source>
</evidence>
<dbReference type="PANTHER" id="PTHR33908:SF3">
    <property type="entry name" value="UNDECAPRENYL PHOSPHATE-ALPHA-4-AMINO-4-DEOXY-L-ARABINOSE ARABINOSYL TRANSFERASE"/>
    <property type="match status" value="1"/>
</dbReference>
<dbReference type="PANTHER" id="PTHR33908">
    <property type="entry name" value="MANNOSYLTRANSFERASE YKCB-RELATED"/>
    <property type="match status" value="1"/>
</dbReference>
<keyword evidence="2" id="KW-1003">Cell membrane</keyword>
<proteinExistence type="predicted"/>
<keyword evidence="6 8" id="KW-1133">Transmembrane helix</keyword>
<gene>
    <name evidence="9" type="primary">arnT</name>
    <name evidence="9" type="ORF">BVIRIDIS_11550</name>
</gene>
<accession>A0A0S4Q1Y0</accession>
<keyword evidence="10" id="KW-1185">Reference proteome</keyword>
<organism evidence="9 10">
    <name type="scientific">Blastochloris viridis</name>
    <name type="common">Rhodopseudomonas viridis</name>
    <dbReference type="NCBI Taxonomy" id="1079"/>
    <lineage>
        <taxon>Bacteria</taxon>
        <taxon>Pseudomonadati</taxon>
        <taxon>Pseudomonadota</taxon>
        <taxon>Alphaproteobacteria</taxon>
        <taxon>Hyphomicrobiales</taxon>
        <taxon>Blastochloridaceae</taxon>
        <taxon>Blastochloris</taxon>
    </lineage>
</organism>
<dbReference type="AlphaFoldDB" id="A0A0S4Q1Y0"/>
<evidence type="ECO:0000256" key="2">
    <source>
        <dbReference type="ARBA" id="ARBA00022475"/>
    </source>
</evidence>
<dbReference type="InterPro" id="IPR050297">
    <property type="entry name" value="LipidA_mod_glycosyltrf_83"/>
</dbReference>
<dbReference type="STRING" id="1079.BVIR_1710"/>
<feature type="transmembrane region" description="Helical" evidence="8">
    <location>
        <begin position="308"/>
        <end position="328"/>
    </location>
</feature>
<dbReference type="GO" id="GO:0010041">
    <property type="term" value="P:response to iron(III) ion"/>
    <property type="evidence" value="ECO:0007669"/>
    <property type="project" value="TreeGrafter"/>
</dbReference>
<dbReference type="GO" id="GO:0009103">
    <property type="term" value="P:lipopolysaccharide biosynthetic process"/>
    <property type="evidence" value="ECO:0007669"/>
    <property type="project" value="TreeGrafter"/>
</dbReference>